<keyword evidence="1" id="KW-0812">Transmembrane</keyword>
<accession>A0A1I3QDF8</accession>
<organism evidence="2 3">
    <name type="scientific">Olleya namhaensis</name>
    <dbReference type="NCBI Taxonomy" id="1144750"/>
    <lineage>
        <taxon>Bacteria</taxon>
        <taxon>Pseudomonadati</taxon>
        <taxon>Bacteroidota</taxon>
        <taxon>Flavobacteriia</taxon>
        <taxon>Flavobacteriales</taxon>
        <taxon>Flavobacteriaceae</taxon>
    </lineage>
</organism>
<reference evidence="3" key="1">
    <citation type="submission" date="2016-10" db="EMBL/GenBank/DDBJ databases">
        <authorList>
            <person name="Varghese N."/>
            <person name="Submissions S."/>
        </authorList>
    </citation>
    <scope>NUCLEOTIDE SEQUENCE [LARGE SCALE GENOMIC DNA]</scope>
    <source>
        <strain evidence="3">DSM 28881</strain>
    </source>
</reference>
<feature type="transmembrane region" description="Helical" evidence="1">
    <location>
        <begin position="49"/>
        <end position="69"/>
    </location>
</feature>
<evidence type="ECO:0000313" key="3">
    <source>
        <dbReference type="Proteomes" id="UP000199559"/>
    </source>
</evidence>
<gene>
    <name evidence="2" type="ORF">SAMN05443431_10678</name>
</gene>
<proteinExistence type="predicted"/>
<dbReference type="Proteomes" id="UP000199559">
    <property type="component" value="Unassembled WGS sequence"/>
</dbReference>
<dbReference type="InterPro" id="IPR046739">
    <property type="entry name" value="DUF6789"/>
</dbReference>
<dbReference type="Pfam" id="PF20587">
    <property type="entry name" value="DUF6789"/>
    <property type="match status" value="1"/>
</dbReference>
<protein>
    <submittedName>
        <fullName evidence="2">Uncharacterized protein</fullName>
    </submittedName>
</protein>
<feature type="transmembrane region" description="Helical" evidence="1">
    <location>
        <begin position="9"/>
        <end position="29"/>
    </location>
</feature>
<keyword evidence="3" id="KW-1185">Reference proteome</keyword>
<keyword evidence="1" id="KW-1133">Transmembrane helix</keyword>
<feature type="transmembrane region" description="Helical" evidence="1">
    <location>
        <begin position="81"/>
        <end position="103"/>
    </location>
</feature>
<evidence type="ECO:0000313" key="2">
    <source>
        <dbReference type="EMBL" id="SFJ31619.1"/>
    </source>
</evidence>
<dbReference type="RefSeq" id="WP_090840302.1">
    <property type="nucleotide sequence ID" value="NZ_CANKYB010000003.1"/>
</dbReference>
<feature type="transmembrane region" description="Helical" evidence="1">
    <location>
        <begin position="115"/>
        <end position="138"/>
    </location>
</feature>
<dbReference type="AlphaFoldDB" id="A0A1I3QDF8"/>
<sequence length="141" mass="15291">MNNKFLKSIVAGIIATIAMTVLMVISGKLGMPKMEPPHMLATTLGAPVVVGWMMHFMIGVSFALIYTYVISGWFEKINSVVLKGVVFGVIAAVMAKVSMTIMGKMFDTMPAPSGNMALVLMGLVMGHILFGIVVVWFIHRK</sequence>
<name>A0A1I3QDF8_9FLAO</name>
<evidence type="ECO:0000256" key="1">
    <source>
        <dbReference type="SAM" id="Phobius"/>
    </source>
</evidence>
<dbReference type="STRING" id="1144750.SAMN05443431_10678"/>
<dbReference type="EMBL" id="FORM01000006">
    <property type="protein sequence ID" value="SFJ31619.1"/>
    <property type="molecule type" value="Genomic_DNA"/>
</dbReference>
<keyword evidence="1" id="KW-0472">Membrane</keyword>